<organism evidence="1 2">
    <name type="scientific">Allacma fusca</name>
    <dbReference type="NCBI Taxonomy" id="39272"/>
    <lineage>
        <taxon>Eukaryota</taxon>
        <taxon>Metazoa</taxon>
        <taxon>Ecdysozoa</taxon>
        <taxon>Arthropoda</taxon>
        <taxon>Hexapoda</taxon>
        <taxon>Collembola</taxon>
        <taxon>Symphypleona</taxon>
        <taxon>Sminthuridae</taxon>
        <taxon>Allacma</taxon>
    </lineage>
</organism>
<keyword evidence="2" id="KW-1185">Reference proteome</keyword>
<feature type="non-terminal residue" evidence="1">
    <location>
        <position position="1"/>
    </location>
</feature>
<protein>
    <submittedName>
        <fullName evidence="1">Uncharacterized protein</fullName>
    </submittedName>
</protein>
<evidence type="ECO:0000313" key="1">
    <source>
        <dbReference type="EMBL" id="CAG7719808.1"/>
    </source>
</evidence>
<evidence type="ECO:0000313" key="2">
    <source>
        <dbReference type="Proteomes" id="UP000708208"/>
    </source>
</evidence>
<name>A0A8J2NST6_9HEXA</name>
<accession>A0A8J2NST6</accession>
<dbReference type="Proteomes" id="UP000708208">
    <property type="component" value="Unassembled WGS sequence"/>
</dbReference>
<gene>
    <name evidence="1" type="ORF">AFUS01_LOCUS9114</name>
</gene>
<sequence>QRYIRIRRYDGILQE</sequence>
<comment type="caution">
    <text evidence="1">The sequence shown here is derived from an EMBL/GenBank/DDBJ whole genome shotgun (WGS) entry which is preliminary data.</text>
</comment>
<dbReference type="EMBL" id="CAJVCH010064775">
    <property type="protein sequence ID" value="CAG7719808.1"/>
    <property type="molecule type" value="Genomic_DNA"/>
</dbReference>
<proteinExistence type="predicted"/>
<reference evidence="1" key="1">
    <citation type="submission" date="2021-06" db="EMBL/GenBank/DDBJ databases">
        <authorList>
            <person name="Hodson N. C."/>
            <person name="Mongue J. A."/>
            <person name="Jaron S. K."/>
        </authorList>
    </citation>
    <scope>NUCLEOTIDE SEQUENCE</scope>
</reference>